<proteinExistence type="predicted"/>
<name>A0A833YQ44_9CHIR</name>
<feature type="compositionally biased region" description="Polar residues" evidence="1">
    <location>
        <begin position="83"/>
        <end position="98"/>
    </location>
</feature>
<feature type="compositionally biased region" description="Pro residues" evidence="1">
    <location>
        <begin position="70"/>
        <end position="82"/>
    </location>
</feature>
<gene>
    <name evidence="2" type="ORF">HJG60_009243</name>
</gene>
<dbReference type="Proteomes" id="UP000664940">
    <property type="component" value="Unassembled WGS sequence"/>
</dbReference>
<feature type="compositionally biased region" description="Polar residues" evidence="1">
    <location>
        <begin position="1"/>
        <end position="10"/>
    </location>
</feature>
<feature type="region of interest" description="Disordered" evidence="1">
    <location>
        <begin position="1"/>
        <end position="20"/>
    </location>
</feature>
<dbReference type="EMBL" id="JABVXQ010000014">
    <property type="protein sequence ID" value="KAF6078407.1"/>
    <property type="molecule type" value="Genomic_DNA"/>
</dbReference>
<sequence length="206" mass="22581">MSQNFSQSLQGPPGSRSISPELLHLIGGYSNTEATSSKSHWAPPKPAQGCSLASLTPQGLNGPARRLLCPQPPPISSPPPPTQAHSDTWGCSGTSFAPTTPALCPSSFPGALPQHPPSSQGGRPQETRLRDGFLLQTHFQKNTELQFRTILWMNSRLKFRPMWHSHGGETVLVKFWNEQKTFLGHLPFEMGFSVPIWVPHSTWGGR</sequence>
<evidence type="ECO:0000313" key="2">
    <source>
        <dbReference type="EMBL" id="KAF6078407.1"/>
    </source>
</evidence>
<organism evidence="2 3">
    <name type="scientific">Phyllostomus discolor</name>
    <name type="common">pale spear-nosed bat</name>
    <dbReference type="NCBI Taxonomy" id="89673"/>
    <lineage>
        <taxon>Eukaryota</taxon>
        <taxon>Metazoa</taxon>
        <taxon>Chordata</taxon>
        <taxon>Craniata</taxon>
        <taxon>Vertebrata</taxon>
        <taxon>Euteleostomi</taxon>
        <taxon>Mammalia</taxon>
        <taxon>Eutheria</taxon>
        <taxon>Laurasiatheria</taxon>
        <taxon>Chiroptera</taxon>
        <taxon>Yangochiroptera</taxon>
        <taxon>Phyllostomidae</taxon>
        <taxon>Phyllostominae</taxon>
        <taxon>Phyllostomus</taxon>
    </lineage>
</organism>
<feature type="region of interest" description="Disordered" evidence="1">
    <location>
        <begin position="32"/>
        <end position="126"/>
    </location>
</feature>
<dbReference type="AlphaFoldDB" id="A0A833YQ44"/>
<protein>
    <submittedName>
        <fullName evidence="2">Uncharacterized protein</fullName>
    </submittedName>
</protein>
<evidence type="ECO:0000313" key="3">
    <source>
        <dbReference type="Proteomes" id="UP000664940"/>
    </source>
</evidence>
<reference evidence="2 3" key="1">
    <citation type="journal article" date="2020" name="Nature">
        <title>Six reference-quality genomes reveal evolution of bat adaptations.</title>
        <authorList>
            <person name="Jebb D."/>
            <person name="Huang Z."/>
            <person name="Pippel M."/>
            <person name="Hughes G.M."/>
            <person name="Lavrichenko K."/>
            <person name="Devanna P."/>
            <person name="Winkler S."/>
            <person name="Jermiin L.S."/>
            <person name="Skirmuntt E.C."/>
            <person name="Katzourakis A."/>
            <person name="Burkitt-Gray L."/>
            <person name="Ray D.A."/>
            <person name="Sullivan K.A.M."/>
            <person name="Roscito J.G."/>
            <person name="Kirilenko B.M."/>
            <person name="Davalos L.M."/>
            <person name="Corthals A.P."/>
            <person name="Power M.L."/>
            <person name="Jones G."/>
            <person name="Ransome R.D."/>
            <person name="Dechmann D.K.N."/>
            <person name="Locatelli A.G."/>
            <person name="Puechmaille S.J."/>
            <person name="Fedrigo O."/>
            <person name="Jarvis E.D."/>
            <person name="Hiller M."/>
            <person name="Vernes S.C."/>
            <person name="Myers E.W."/>
            <person name="Teeling E.C."/>
        </authorList>
    </citation>
    <scope>NUCLEOTIDE SEQUENCE [LARGE SCALE GENOMIC DNA]</scope>
    <source>
        <strain evidence="2">Bat1K_MPI-CBG_1</strain>
    </source>
</reference>
<comment type="caution">
    <text evidence="2">The sequence shown here is derived from an EMBL/GenBank/DDBJ whole genome shotgun (WGS) entry which is preliminary data.</text>
</comment>
<accession>A0A833YQ44</accession>
<evidence type="ECO:0000256" key="1">
    <source>
        <dbReference type="SAM" id="MobiDB-lite"/>
    </source>
</evidence>